<dbReference type="PROSITE" id="PS50011">
    <property type="entry name" value="PROTEIN_KINASE_DOM"/>
    <property type="match status" value="1"/>
</dbReference>
<dbReference type="EMBL" id="JBBJBU010000006">
    <property type="protein sequence ID" value="KAK7204950.1"/>
    <property type="molecule type" value="Genomic_DNA"/>
</dbReference>
<evidence type="ECO:0000313" key="6">
    <source>
        <dbReference type="Proteomes" id="UP001498771"/>
    </source>
</evidence>
<comment type="similarity">
    <text evidence="1">Belongs to the protein kinase superfamily. CMGC Ser/Thr protein kinase family. CDC2/CDKX subfamily.</text>
</comment>
<feature type="domain" description="Protein kinase" evidence="4">
    <location>
        <begin position="4"/>
        <end position="304"/>
    </location>
</feature>
<dbReference type="Pfam" id="PF00069">
    <property type="entry name" value="Pkinase"/>
    <property type="match status" value="1"/>
</dbReference>
<dbReference type="Gene3D" id="1.10.510.10">
    <property type="entry name" value="Transferase(Phosphotransferase) domain 1"/>
    <property type="match status" value="1"/>
</dbReference>
<dbReference type="PANTHER" id="PTHR24056">
    <property type="entry name" value="CELL DIVISION PROTEIN KINASE"/>
    <property type="match status" value="1"/>
</dbReference>
<keyword evidence="3" id="KW-0067">ATP-binding</keyword>
<proteinExistence type="inferred from homology"/>
<dbReference type="SUPFAM" id="SSF56112">
    <property type="entry name" value="Protein kinase-like (PK-like)"/>
    <property type="match status" value="1"/>
</dbReference>
<dbReference type="InterPro" id="IPR008271">
    <property type="entry name" value="Ser/Thr_kinase_AS"/>
</dbReference>
<keyword evidence="2" id="KW-0547">Nucleotide-binding</keyword>
<organism evidence="5 6">
    <name type="scientific">Myxozyma melibiosi</name>
    <dbReference type="NCBI Taxonomy" id="54550"/>
    <lineage>
        <taxon>Eukaryota</taxon>
        <taxon>Fungi</taxon>
        <taxon>Dikarya</taxon>
        <taxon>Ascomycota</taxon>
        <taxon>Saccharomycotina</taxon>
        <taxon>Lipomycetes</taxon>
        <taxon>Lipomycetales</taxon>
        <taxon>Lipomycetaceae</taxon>
        <taxon>Myxozyma</taxon>
    </lineage>
</organism>
<dbReference type="Gene3D" id="3.30.200.20">
    <property type="entry name" value="Phosphorylase Kinase, domain 1"/>
    <property type="match status" value="1"/>
</dbReference>
<dbReference type="SMART" id="SM00220">
    <property type="entry name" value="S_TKc"/>
    <property type="match status" value="1"/>
</dbReference>
<dbReference type="InterPro" id="IPR011009">
    <property type="entry name" value="Kinase-like_dom_sf"/>
</dbReference>
<name>A0ABR1F538_9ASCO</name>
<accession>A0ABR1F538</accession>
<evidence type="ECO:0000256" key="2">
    <source>
        <dbReference type="ARBA" id="ARBA00022741"/>
    </source>
</evidence>
<dbReference type="PANTHER" id="PTHR24056:SF576">
    <property type="entry name" value="SERINE_THREONINE-PROTEIN KINASE CSK1"/>
    <property type="match status" value="1"/>
</dbReference>
<reference evidence="5 6" key="1">
    <citation type="submission" date="2024-03" db="EMBL/GenBank/DDBJ databases">
        <title>Genome-scale model development and genomic sequencing of the oleaginous clade Lipomyces.</title>
        <authorList>
            <consortium name="Lawrence Berkeley National Laboratory"/>
            <person name="Czajka J.J."/>
            <person name="Han Y."/>
            <person name="Kim J."/>
            <person name="Mondo S.J."/>
            <person name="Hofstad B.A."/>
            <person name="Robles A."/>
            <person name="Haridas S."/>
            <person name="Riley R."/>
            <person name="LaButti K."/>
            <person name="Pangilinan J."/>
            <person name="Andreopoulos W."/>
            <person name="Lipzen A."/>
            <person name="Yan J."/>
            <person name="Wang M."/>
            <person name="Ng V."/>
            <person name="Grigoriev I.V."/>
            <person name="Spatafora J.W."/>
            <person name="Magnuson J.K."/>
            <person name="Baker S.E."/>
            <person name="Pomraning K.R."/>
        </authorList>
    </citation>
    <scope>NUCLEOTIDE SEQUENCE [LARGE SCALE GENOMIC DNA]</scope>
    <source>
        <strain evidence="5 6">Phaff 52-87</strain>
    </source>
</reference>
<keyword evidence="6" id="KW-1185">Reference proteome</keyword>
<dbReference type="InterPro" id="IPR050108">
    <property type="entry name" value="CDK"/>
</dbReference>
<dbReference type="Proteomes" id="UP001498771">
    <property type="component" value="Unassembled WGS sequence"/>
</dbReference>
<gene>
    <name evidence="5" type="ORF">BZA70DRAFT_278733</name>
</gene>
<comment type="caution">
    <text evidence="5">The sequence shown here is derived from an EMBL/GenBank/DDBJ whole genome shotgun (WGS) entry which is preliminary data.</text>
</comment>
<evidence type="ECO:0000256" key="3">
    <source>
        <dbReference type="ARBA" id="ARBA00022840"/>
    </source>
</evidence>
<evidence type="ECO:0000256" key="1">
    <source>
        <dbReference type="ARBA" id="ARBA00006485"/>
    </source>
</evidence>
<dbReference type="InterPro" id="IPR000719">
    <property type="entry name" value="Prot_kinase_dom"/>
</dbReference>
<dbReference type="PROSITE" id="PS00108">
    <property type="entry name" value="PROTEIN_KINASE_ST"/>
    <property type="match status" value="1"/>
</dbReference>
<dbReference type="GeneID" id="90038156"/>
<dbReference type="RefSeq" id="XP_064767983.1">
    <property type="nucleotide sequence ID" value="XM_064912644.1"/>
</dbReference>
<protein>
    <submittedName>
        <fullName evidence="5">Kinase-like domain-containing protein</fullName>
    </submittedName>
</protein>
<evidence type="ECO:0000313" key="5">
    <source>
        <dbReference type="EMBL" id="KAK7204950.1"/>
    </source>
</evidence>
<evidence type="ECO:0000259" key="4">
    <source>
        <dbReference type="PROSITE" id="PS50011"/>
    </source>
</evidence>
<sequence length="308" mass="33732">MNAYTNITFLTTGASSKISTAANSTGETVILKISSLAAQRVPHSPLRERALLRALGGRRNIVALLSAFTNEDDEVVLVLPFLPVSLSEFACRNAEVALKRSITRDITAAIAYLHERGVIHRDIKPQNILLKSASGPAYLTDFGTAWVAPSSDLCTAAEYGRASVKGEAPREKVTDVGTGVYRAPELLFGYTAYGAEVDLWSWGCVLAEVYGEGRRIFEVDDELSEFALVRAIFETLGTPDLESWPEARKFPAFSKFRFVGYPTKPLAQVLRTAPEEAVEVVASLLRYESSRRESAKGLLSMRLFSGFV</sequence>